<proteinExistence type="predicted"/>
<accession>A0A841E9S4</accession>
<keyword evidence="2" id="KW-1185">Reference proteome</keyword>
<dbReference type="EMBL" id="JACHLY010000001">
    <property type="protein sequence ID" value="MBB5998059.1"/>
    <property type="molecule type" value="Genomic_DNA"/>
</dbReference>
<gene>
    <name evidence="1" type="ORF">HNR25_001810</name>
</gene>
<sequence>MSSSSDQALYDQAAEFADNLTRTFKGIRPDALSFVAVLHHSGPQVLVAPRDSDGLMQPIEFTISGTVRLRLDARIWLCWDREGQFLAVEDSKITCSVKERHPVPLFRYEYMRSWTSPPAAHLHVHAHRDEFAHLLRLGGMGRGGAKAKQDKIARLQEIHFPVGGHRYRPCVEEVLWMLIEEFGVDCAAGWEKALTEGLERWRGIQLRSAIRDNPRIASAALEALDYTVTPPDSGHVRTGSKFLGR</sequence>
<reference evidence="1 2" key="1">
    <citation type="submission" date="2020-08" db="EMBL/GenBank/DDBJ databases">
        <title>Sequencing the genomes of 1000 actinobacteria strains.</title>
        <authorList>
            <person name="Klenk H.-P."/>
        </authorList>
    </citation>
    <scope>NUCLEOTIDE SEQUENCE [LARGE SCALE GENOMIC DNA]</scope>
    <source>
        <strain evidence="1 2">DSM 44593</strain>
    </source>
</reference>
<organism evidence="1 2">
    <name type="scientific">Streptomonospora salina</name>
    <dbReference type="NCBI Taxonomy" id="104205"/>
    <lineage>
        <taxon>Bacteria</taxon>
        <taxon>Bacillati</taxon>
        <taxon>Actinomycetota</taxon>
        <taxon>Actinomycetes</taxon>
        <taxon>Streptosporangiales</taxon>
        <taxon>Nocardiopsidaceae</taxon>
        <taxon>Streptomonospora</taxon>
    </lineage>
</organism>
<evidence type="ECO:0000313" key="1">
    <source>
        <dbReference type="EMBL" id="MBB5998059.1"/>
    </source>
</evidence>
<evidence type="ECO:0000313" key="2">
    <source>
        <dbReference type="Proteomes" id="UP000578077"/>
    </source>
</evidence>
<name>A0A841E9S4_9ACTN</name>
<dbReference type="AlphaFoldDB" id="A0A841E9S4"/>
<protein>
    <submittedName>
        <fullName evidence="1">Uncharacterized protein</fullName>
    </submittedName>
</protein>
<comment type="caution">
    <text evidence="1">The sequence shown here is derived from an EMBL/GenBank/DDBJ whole genome shotgun (WGS) entry which is preliminary data.</text>
</comment>
<dbReference type="RefSeq" id="WP_184634207.1">
    <property type="nucleotide sequence ID" value="NZ_BAABKT010000008.1"/>
</dbReference>
<dbReference type="Proteomes" id="UP000578077">
    <property type="component" value="Unassembled WGS sequence"/>
</dbReference>